<evidence type="ECO:0000256" key="1">
    <source>
        <dbReference type="SAM" id="MobiDB-lite"/>
    </source>
</evidence>
<reference evidence="2 3" key="1">
    <citation type="journal article" date="2018" name="IMA Fungus">
        <title>IMA Genome-F 10: Nine draft genome sequences of Claviceps purpurea s.lat., including C. arundinis, C. humidiphila, and C. cf. spartinae, pseudomolecules for the pitch canker pathogen Fusarium circinatum, draft genome of Davidsoniella eucalypti, Grosmannia galeiformis, Quambalaria eucalypti, and Teratosphaeria destructans.</title>
        <authorList>
            <person name="Wingfield B.D."/>
            <person name="Liu M."/>
            <person name="Nguyen H.D."/>
            <person name="Lane F.A."/>
            <person name="Morgan S.W."/>
            <person name="De Vos L."/>
            <person name="Wilken P.M."/>
            <person name="Duong T.A."/>
            <person name="Aylward J."/>
            <person name="Coetzee M.P."/>
            <person name="Dadej K."/>
            <person name="De Beer Z.W."/>
            <person name="Findlay W."/>
            <person name="Havenga M."/>
            <person name="Kolarik M."/>
            <person name="Menzies J.G."/>
            <person name="Naidoo K."/>
            <person name="Pochopski O."/>
            <person name="Shoukouhi P."/>
            <person name="Santana Q.C."/>
            <person name="Seifert K.A."/>
            <person name="Soal N."/>
            <person name="Steenkamp E.T."/>
            <person name="Tatham C.T."/>
            <person name="van der Nest M.A."/>
            <person name="Wingfield M.J."/>
        </authorList>
    </citation>
    <scope>NUCLEOTIDE SEQUENCE [LARGE SCALE GENOMIC DNA]</scope>
    <source>
        <strain evidence="2">CMW44962</strain>
    </source>
</reference>
<reference evidence="2 3" key="2">
    <citation type="journal article" date="2021" name="Curr. Genet.">
        <title>Genetic response to nitrogen starvation in the aggressive Eucalyptus foliar pathogen Teratosphaeria destructans.</title>
        <authorList>
            <person name="Havenga M."/>
            <person name="Wingfield B.D."/>
            <person name="Wingfield M.J."/>
            <person name="Dreyer L.L."/>
            <person name="Roets F."/>
            <person name="Aylward J."/>
        </authorList>
    </citation>
    <scope>NUCLEOTIDE SEQUENCE [LARGE SCALE GENOMIC DNA]</scope>
    <source>
        <strain evidence="2">CMW44962</strain>
    </source>
</reference>
<dbReference type="PANTHER" id="PTHR34071">
    <property type="entry name" value="5-NITROIMIDAZOLE ANTIBIOTICS RESISTANCE PROTEIN, NIMA-FAMILY-RELATED PROTEIN-RELATED"/>
    <property type="match status" value="1"/>
</dbReference>
<dbReference type="Gene3D" id="2.30.110.10">
    <property type="entry name" value="Electron Transport, Fmn-binding Protein, Chain A"/>
    <property type="match status" value="1"/>
</dbReference>
<organism evidence="2 3">
    <name type="scientific">Teratosphaeria destructans</name>
    <dbReference type="NCBI Taxonomy" id="418781"/>
    <lineage>
        <taxon>Eukaryota</taxon>
        <taxon>Fungi</taxon>
        <taxon>Dikarya</taxon>
        <taxon>Ascomycota</taxon>
        <taxon>Pezizomycotina</taxon>
        <taxon>Dothideomycetes</taxon>
        <taxon>Dothideomycetidae</taxon>
        <taxon>Mycosphaerellales</taxon>
        <taxon>Teratosphaeriaceae</taxon>
        <taxon>Teratosphaeria</taxon>
    </lineage>
</organism>
<dbReference type="InterPro" id="IPR012349">
    <property type="entry name" value="Split_barrel_FMN-bd"/>
</dbReference>
<protein>
    <submittedName>
        <fullName evidence="2">Flavin-nucleotide-binding protein</fullName>
    </submittedName>
</protein>
<dbReference type="PANTHER" id="PTHR34071:SF2">
    <property type="entry name" value="FLAVIN-NUCLEOTIDE-BINDING PROTEIN"/>
    <property type="match status" value="1"/>
</dbReference>
<dbReference type="OrthoDB" id="444432at2759"/>
<keyword evidence="3" id="KW-1185">Reference proteome</keyword>
<accession>A0A9W7T1E7</accession>
<dbReference type="AlphaFoldDB" id="A0A9W7T1E7"/>
<name>A0A9W7T1E7_9PEZI</name>
<dbReference type="SUPFAM" id="SSF50475">
    <property type="entry name" value="FMN-binding split barrel"/>
    <property type="match status" value="1"/>
</dbReference>
<evidence type="ECO:0000313" key="3">
    <source>
        <dbReference type="Proteomes" id="UP001138500"/>
    </source>
</evidence>
<dbReference type="Proteomes" id="UP001138500">
    <property type="component" value="Unassembled WGS sequence"/>
</dbReference>
<comment type="caution">
    <text evidence="2">The sequence shown here is derived from an EMBL/GenBank/DDBJ whole genome shotgun (WGS) entry which is preliminary data.</text>
</comment>
<feature type="region of interest" description="Disordered" evidence="1">
    <location>
        <begin position="1"/>
        <end position="21"/>
    </location>
</feature>
<dbReference type="EMBL" id="RIBY02000069">
    <property type="protein sequence ID" value="KAH9845443.1"/>
    <property type="molecule type" value="Genomic_DNA"/>
</dbReference>
<dbReference type="InterPro" id="IPR024747">
    <property type="entry name" value="Pyridox_Oxase-rel"/>
</dbReference>
<evidence type="ECO:0000313" key="2">
    <source>
        <dbReference type="EMBL" id="KAH9845443.1"/>
    </source>
</evidence>
<gene>
    <name evidence="2" type="ORF">Tdes44962_MAKER06651</name>
</gene>
<dbReference type="Pfam" id="PF12900">
    <property type="entry name" value="Pyridox_ox_2"/>
    <property type="match status" value="1"/>
</dbReference>
<sequence length="259" mass="28351">MDPSETTAYTPDERSKGNRLAKQTTYDHDLIHTIINEAPILHVAFNAPYTSPSPFPTILPMLGAVGHFPASSKEPSSIYLHGSSVARLFRLTAENDHQPLPLTISATILDGYVLALAPFHNTCNYRSAVAFGTGTLVTSPEEIEYGLRLITNIAMPYRWETSRSPATQAEIRATGLLKVGIDTASAKVRRGGPSDERADLRNPDVVGRTWVGVLPTYMVLGEPVQAEHNRVERVPEYLLDWVADVNGGNEQRAVNAFEG</sequence>
<proteinExistence type="predicted"/>